<dbReference type="InterPro" id="IPR011761">
    <property type="entry name" value="ATP-grasp"/>
</dbReference>
<organism evidence="3 4">
    <name type="scientific">Radiobacillus deserti</name>
    <dbReference type="NCBI Taxonomy" id="2594883"/>
    <lineage>
        <taxon>Bacteria</taxon>
        <taxon>Bacillati</taxon>
        <taxon>Bacillota</taxon>
        <taxon>Bacilli</taxon>
        <taxon>Bacillales</taxon>
        <taxon>Bacillaceae</taxon>
        <taxon>Radiobacillus</taxon>
    </lineage>
</organism>
<keyword evidence="1" id="KW-0067">ATP-binding</keyword>
<dbReference type="GO" id="GO:0046872">
    <property type="term" value="F:metal ion binding"/>
    <property type="evidence" value="ECO:0007669"/>
    <property type="project" value="InterPro"/>
</dbReference>
<dbReference type="AlphaFoldDB" id="A0A516KEB1"/>
<evidence type="ECO:0000256" key="1">
    <source>
        <dbReference type="PROSITE-ProRule" id="PRU00409"/>
    </source>
</evidence>
<dbReference type="GO" id="GO:0005524">
    <property type="term" value="F:ATP binding"/>
    <property type="evidence" value="ECO:0007669"/>
    <property type="project" value="UniProtKB-UniRule"/>
</dbReference>
<dbReference type="SUPFAM" id="SSF56059">
    <property type="entry name" value="Glutathione synthetase ATP-binding domain-like"/>
    <property type="match status" value="1"/>
</dbReference>
<dbReference type="OrthoDB" id="7869153at2"/>
<gene>
    <name evidence="3" type="ORF">FN924_05670</name>
</gene>
<dbReference type="RefSeq" id="WP_143892552.1">
    <property type="nucleotide sequence ID" value="NZ_CP041666.1"/>
</dbReference>
<evidence type="ECO:0000313" key="4">
    <source>
        <dbReference type="Proteomes" id="UP000315215"/>
    </source>
</evidence>
<dbReference type="Pfam" id="PF14398">
    <property type="entry name" value="ATPgrasp_YheCD"/>
    <property type="match status" value="1"/>
</dbReference>
<feature type="domain" description="ATP-grasp" evidence="2">
    <location>
        <begin position="163"/>
        <end position="394"/>
    </location>
</feature>
<dbReference type="KEGG" id="aqt:FN924_05670"/>
<keyword evidence="1" id="KW-0547">Nucleotide-binding</keyword>
<evidence type="ECO:0000259" key="2">
    <source>
        <dbReference type="PROSITE" id="PS50975"/>
    </source>
</evidence>
<evidence type="ECO:0000313" key="3">
    <source>
        <dbReference type="EMBL" id="QDP39707.1"/>
    </source>
</evidence>
<sequence length="405" mass="46569">MEPVECFAHKKQASTIYMSSALKSAIKFPNSIRTNIHIKENVCIIPITLGVFLAGFSHHGPLLGPRTKLFEQMSLAGEELGFETIFFGHQHVHLEQNVVHGYLYKHNKWVQKVGPIPPVIYNRLPNRKIEHHPQVGKVMKGLKQKSSFFNDGFFNKWEIHEKVMKDTDYSFLLPETTLHPSKQKIQSLLTKYPLYIKPVHGSVGKGIVQCTKLENGELEVRYYIQNQAKVIRYEEDEAFFQQQFPNGFKGYVAQQAISLIQKQNSPIDFRVHANKNDRNSWEVTLIAAKFAGKGSLTTHVQRGGSIHTLEELFSAEEAKRIQTKLSSLTLKLCQGLERRMAHPVGEFGFDFGIDQEGKAWLFEANSKPGFHVFDHPSIRKKMKHILSYPYRYGFYLHNQKVNRFS</sequence>
<proteinExistence type="predicted"/>
<dbReference type="Proteomes" id="UP000315215">
    <property type="component" value="Chromosome"/>
</dbReference>
<accession>A0A516KEB1</accession>
<dbReference type="InterPro" id="IPR026838">
    <property type="entry name" value="YheC/D"/>
</dbReference>
<dbReference type="PROSITE" id="PS50975">
    <property type="entry name" value="ATP_GRASP"/>
    <property type="match status" value="1"/>
</dbReference>
<protein>
    <submittedName>
        <fullName evidence="3">YheC/YheD family protein</fullName>
    </submittedName>
</protein>
<name>A0A516KEB1_9BACI</name>
<keyword evidence="4" id="KW-1185">Reference proteome</keyword>
<reference evidence="3 4" key="1">
    <citation type="submission" date="2019-07" db="EMBL/GenBank/DDBJ databases">
        <authorList>
            <person name="Li J."/>
        </authorList>
    </citation>
    <scope>NUCLEOTIDE SEQUENCE [LARGE SCALE GENOMIC DNA]</scope>
    <source>
        <strain evidence="3 4">TKL69</strain>
    </source>
</reference>
<dbReference type="Gene3D" id="3.30.470.20">
    <property type="entry name" value="ATP-grasp fold, B domain"/>
    <property type="match status" value="1"/>
</dbReference>
<dbReference type="EMBL" id="CP041666">
    <property type="protein sequence ID" value="QDP39707.1"/>
    <property type="molecule type" value="Genomic_DNA"/>
</dbReference>